<evidence type="ECO:0000313" key="2">
    <source>
        <dbReference type="Proteomes" id="UP001291623"/>
    </source>
</evidence>
<gene>
    <name evidence="1" type="ORF">RND71_022158</name>
</gene>
<keyword evidence="2" id="KW-1185">Reference proteome</keyword>
<dbReference type="AlphaFoldDB" id="A0AAE1RZ63"/>
<reference evidence="1" key="1">
    <citation type="submission" date="2023-12" db="EMBL/GenBank/DDBJ databases">
        <title>Genome assembly of Anisodus tanguticus.</title>
        <authorList>
            <person name="Wang Y.-J."/>
        </authorList>
    </citation>
    <scope>NUCLEOTIDE SEQUENCE</scope>
    <source>
        <strain evidence="1">KB-2021</strain>
        <tissue evidence="1">Leaf</tissue>
    </source>
</reference>
<proteinExistence type="predicted"/>
<comment type="caution">
    <text evidence="1">The sequence shown here is derived from an EMBL/GenBank/DDBJ whole genome shotgun (WGS) entry which is preliminary data.</text>
</comment>
<evidence type="ECO:0000313" key="1">
    <source>
        <dbReference type="EMBL" id="KAK4359929.1"/>
    </source>
</evidence>
<name>A0AAE1RZ63_9SOLA</name>
<protein>
    <submittedName>
        <fullName evidence="1">Uncharacterized protein</fullName>
    </submittedName>
</protein>
<organism evidence="1 2">
    <name type="scientific">Anisodus tanguticus</name>
    <dbReference type="NCBI Taxonomy" id="243964"/>
    <lineage>
        <taxon>Eukaryota</taxon>
        <taxon>Viridiplantae</taxon>
        <taxon>Streptophyta</taxon>
        <taxon>Embryophyta</taxon>
        <taxon>Tracheophyta</taxon>
        <taxon>Spermatophyta</taxon>
        <taxon>Magnoliopsida</taxon>
        <taxon>eudicotyledons</taxon>
        <taxon>Gunneridae</taxon>
        <taxon>Pentapetalae</taxon>
        <taxon>asterids</taxon>
        <taxon>lamiids</taxon>
        <taxon>Solanales</taxon>
        <taxon>Solanaceae</taxon>
        <taxon>Solanoideae</taxon>
        <taxon>Hyoscyameae</taxon>
        <taxon>Anisodus</taxon>
    </lineage>
</organism>
<sequence length="60" mass="6771">MASVITAAIAYEMLQEATAAATAVRKGRDFPVKLDEFGRRMDMSIRADTRERRRAPNDEL</sequence>
<dbReference type="Proteomes" id="UP001291623">
    <property type="component" value="Unassembled WGS sequence"/>
</dbReference>
<accession>A0AAE1RZ63</accession>
<dbReference type="EMBL" id="JAVYJV010000011">
    <property type="protein sequence ID" value="KAK4359929.1"/>
    <property type="molecule type" value="Genomic_DNA"/>
</dbReference>